<dbReference type="GO" id="GO:0015562">
    <property type="term" value="F:efflux transmembrane transporter activity"/>
    <property type="evidence" value="ECO:0007669"/>
    <property type="project" value="TreeGrafter"/>
</dbReference>
<dbReference type="PANTHER" id="PTHR30469:SF33">
    <property type="entry name" value="SLR1207 PROTEIN"/>
    <property type="match status" value="1"/>
</dbReference>
<evidence type="ECO:0000259" key="4">
    <source>
        <dbReference type="Pfam" id="PF25876"/>
    </source>
</evidence>
<dbReference type="KEGG" id="paco:AACT_2222"/>
<evidence type="ECO:0000313" key="8">
    <source>
        <dbReference type="Proteomes" id="UP000503483"/>
    </source>
</evidence>
<dbReference type="InterPro" id="IPR006143">
    <property type="entry name" value="RND_pump_MFP"/>
</dbReference>
<dbReference type="Gene3D" id="1.10.287.470">
    <property type="entry name" value="Helix hairpin bin"/>
    <property type="match status" value="1"/>
</dbReference>
<organism evidence="7 8">
    <name type="scientific">Arcobacter acticola</name>
    <dbReference type="NCBI Taxonomy" id="1849015"/>
    <lineage>
        <taxon>Bacteria</taxon>
        <taxon>Pseudomonadati</taxon>
        <taxon>Campylobacterota</taxon>
        <taxon>Epsilonproteobacteria</taxon>
        <taxon>Campylobacterales</taxon>
        <taxon>Arcobacteraceae</taxon>
        <taxon>Arcobacter</taxon>
    </lineage>
</organism>
<dbReference type="GO" id="GO:1990281">
    <property type="term" value="C:efflux pump complex"/>
    <property type="evidence" value="ECO:0007669"/>
    <property type="project" value="TreeGrafter"/>
</dbReference>
<reference evidence="7 8" key="1">
    <citation type="submission" date="2019-08" db="EMBL/GenBank/DDBJ databases">
        <title>Complete genome sequence of Arcobacter acticola.</title>
        <authorList>
            <person name="Miller W."/>
        </authorList>
    </citation>
    <scope>NUCLEOTIDE SEQUENCE [LARGE SCALE GENOMIC DNA]</scope>
    <source>
        <strain evidence="7 8">KCTC 52212</strain>
    </source>
</reference>
<dbReference type="SUPFAM" id="SSF111369">
    <property type="entry name" value="HlyD-like secretion proteins"/>
    <property type="match status" value="1"/>
</dbReference>
<dbReference type="Gene3D" id="2.40.30.170">
    <property type="match status" value="1"/>
</dbReference>
<protein>
    <submittedName>
        <fullName evidence="7">RND family efflux system, membrane fusion protein</fullName>
    </submittedName>
</protein>
<dbReference type="Pfam" id="PF25917">
    <property type="entry name" value="BSH_RND"/>
    <property type="match status" value="1"/>
</dbReference>
<dbReference type="PANTHER" id="PTHR30469">
    <property type="entry name" value="MULTIDRUG RESISTANCE PROTEIN MDTA"/>
    <property type="match status" value="1"/>
</dbReference>
<keyword evidence="3" id="KW-0472">Membrane</keyword>
<keyword evidence="3" id="KW-0812">Transmembrane</keyword>
<dbReference type="Proteomes" id="UP000503483">
    <property type="component" value="Chromosome"/>
</dbReference>
<dbReference type="NCBIfam" id="TIGR01730">
    <property type="entry name" value="RND_mfp"/>
    <property type="match status" value="1"/>
</dbReference>
<feature type="domain" description="CusB-like beta-barrel" evidence="6">
    <location>
        <begin position="229"/>
        <end position="284"/>
    </location>
</feature>
<evidence type="ECO:0000256" key="2">
    <source>
        <dbReference type="SAM" id="Coils"/>
    </source>
</evidence>
<name>A0A6M8EMP2_9BACT</name>
<evidence type="ECO:0000259" key="6">
    <source>
        <dbReference type="Pfam" id="PF25954"/>
    </source>
</evidence>
<evidence type="ECO:0000256" key="1">
    <source>
        <dbReference type="ARBA" id="ARBA00009477"/>
    </source>
</evidence>
<keyword evidence="3" id="KW-1133">Transmembrane helix</keyword>
<gene>
    <name evidence="7" type="ORF">AACT_2222</name>
</gene>
<accession>A0A6M8EMP2</accession>
<evidence type="ECO:0000256" key="3">
    <source>
        <dbReference type="SAM" id="Phobius"/>
    </source>
</evidence>
<proteinExistence type="inferred from homology"/>
<dbReference type="Pfam" id="PF25876">
    <property type="entry name" value="HH_MFP_RND"/>
    <property type="match status" value="1"/>
</dbReference>
<dbReference type="InterPro" id="IPR058792">
    <property type="entry name" value="Beta-barrel_RND_2"/>
</dbReference>
<dbReference type="InterPro" id="IPR058625">
    <property type="entry name" value="MdtA-like_BSH"/>
</dbReference>
<keyword evidence="2" id="KW-0175">Coiled coil</keyword>
<feature type="transmembrane region" description="Helical" evidence="3">
    <location>
        <begin position="7"/>
        <end position="28"/>
    </location>
</feature>
<feature type="domain" description="Multidrug resistance protein MdtA-like alpha-helical hairpin" evidence="4">
    <location>
        <begin position="127"/>
        <end position="178"/>
    </location>
</feature>
<dbReference type="AlphaFoldDB" id="A0A6M8EMP2"/>
<evidence type="ECO:0000259" key="5">
    <source>
        <dbReference type="Pfam" id="PF25917"/>
    </source>
</evidence>
<comment type="similarity">
    <text evidence="1">Belongs to the membrane fusion protein (MFP) (TC 8.A.1) family.</text>
</comment>
<sequence length="381" mass="42490">MNKRIKYIIIAILVIVGIVLFYKNVYIVKTTYKTLSPKVANLDIKVFGIGNVSAKDIYSITAQTGGKIISILTDEGQWVKKGDLLITIDPVDMPELVEEMLISVEKTKSELKALIKESESLNAQKELSLITYKRYENLVKQSFVSKSEFDKAKTDLNSLTAQLEATLVRIESSKIEVQRTQKNADSLKTKLSRFQIYAPVDGYVISKSAEVAQNVASSTTILKIVDPKTLWIKAYIDEKISGDIKVGQKAEITLRSQSNKQFTGSVKRIVAQSDAVTQEREINVAFDELPIPFYINEQARVTINAKTISNAITIPLNTIKVEDGKEGVWTLIDNKAYFKELNIQAKGDNEAAIISGIKTEDIIIIPDNSKKALSEGMRIHQ</sequence>
<dbReference type="Gene3D" id="2.40.420.20">
    <property type="match status" value="1"/>
</dbReference>
<dbReference type="RefSeq" id="WP_172127003.1">
    <property type="nucleotide sequence ID" value="NZ_CP042652.1"/>
</dbReference>
<feature type="coiled-coil region" evidence="2">
    <location>
        <begin position="97"/>
        <end position="124"/>
    </location>
</feature>
<evidence type="ECO:0000313" key="7">
    <source>
        <dbReference type="EMBL" id="QKE29349.1"/>
    </source>
</evidence>
<feature type="domain" description="Multidrug resistance protein MdtA-like barrel-sandwich hybrid" evidence="5">
    <location>
        <begin position="59"/>
        <end position="224"/>
    </location>
</feature>
<dbReference type="Pfam" id="PF25954">
    <property type="entry name" value="Beta-barrel_RND_2"/>
    <property type="match status" value="1"/>
</dbReference>
<dbReference type="Gene3D" id="2.40.50.100">
    <property type="match status" value="1"/>
</dbReference>
<dbReference type="InterPro" id="IPR058624">
    <property type="entry name" value="MdtA-like_HH"/>
</dbReference>
<keyword evidence="8" id="KW-1185">Reference proteome</keyword>
<dbReference type="EMBL" id="CP042652">
    <property type="protein sequence ID" value="QKE29349.1"/>
    <property type="molecule type" value="Genomic_DNA"/>
</dbReference>